<accession>B7JWG9</accession>
<evidence type="ECO:0000256" key="4">
    <source>
        <dbReference type="ARBA" id="ARBA00023002"/>
    </source>
</evidence>
<evidence type="ECO:0000259" key="5">
    <source>
        <dbReference type="PROSITE" id="PS50075"/>
    </source>
</evidence>
<dbReference type="Gene3D" id="3.30.300.30">
    <property type="match status" value="1"/>
</dbReference>
<dbReference type="EMBL" id="CP001287">
    <property type="protein sequence ID" value="ACK67014.1"/>
    <property type="molecule type" value="Genomic_DNA"/>
</dbReference>
<dbReference type="GO" id="GO:0008610">
    <property type="term" value="P:lipid biosynthetic process"/>
    <property type="evidence" value="ECO:0007669"/>
    <property type="project" value="UniProtKB-ARBA"/>
</dbReference>
<dbReference type="Pfam" id="PF00501">
    <property type="entry name" value="AMP-binding"/>
    <property type="match status" value="1"/>
</dbReference>
<evidence type="ECO:0000313" key="6">
    <source>
        <dbReference type="EMBL" id="ACK67014.1"/>
    </source>
</evidence>
<protein>
    <submittedName>
        <fullName evidence="6">Amino acid adenylation domain protein</fullName>
    </submittedName>
</protein>
<dbReference type="InterPro" id="IPR045851">
    <property type="entry name" value="AMP-bd_C_sf"/>
</dbReference>
<dbReference type="GO" id="GO:0044550">
    <property type="term" value="P:secondary metabolite biosynthetic process"/>
    <property type="evidence" value="ECO:0007669"/>
    <property type="project" value="UniProtKB-ARBA"/>
</dbReference>
<dbReference type="InterPro" id="IPR025110">
    <property type="entry name" value="AMP-bd_C"/>
</dbReference>
<dbReference type="InterPro" id="IPR020806">
    <property type="entry name" value="PKS_PP-bd"/>
</dbReference>
<dbReference type="SUPFAM" id="SSF52777">
    <property type="entry name" value="CoA-dependent acyltransferases"/>
    <property type="match status" value="4"/>
</dbReference>
<dbReference type="InterPro" id="IPR036736">
    <property type="entry name" value="ACP-like_sf"/>
</dbReference>
<dbReference type="InterPro" id="IPR020845">
    <property type="entry name" value="AMP-binding_CS"/>
</dbReference>
<dbReference type="Gene3D" id="3.30.559.30">
    <property type="entry name" value="Nonribosomal peptide synthetase, condensation domain"/>
    <property type="match status" value="2"/>
</dbReference>
<keyword evidence="2" id="KW-0596">Phosphopantetheine</keyword>
<dbReference type="InterPro" id="IPR003819">
    <property type="entry name" value="TauD/TfdA-like"/>
</dbReference>
<organism evidence="6 7">
    <name type="scientific">Rippkaea orientalis (strain PCC 8801 / RF-1)</name>
    <name type="common">Cyanothece sp. (strain PCC 8801)</name>
    <dbReference type="NCBI Taxonomy" id="41431"/>
    <lineage>
        <taxon>Bacteria</taxon>
        <taxon>Bacillati</taxon>
        <taxon>Cyanobacteriota</taxon>
        <taxon>Cyanophyceae</taxon>
        <taxon>Oscillatoriophycideae</taxon>
        <taxon>Chroococcales</taxon>
        <taxon>Aphanothecaceae</taxon>
        <taxon>Rippkaea</taxon>
        <taxon>Rippkaea orientalis</taxon>
    </lineage>
</organism>
<proteinExistence type="predicted"/>
<dbReference type="Gene3D" id="3.30.559.10">
    <property type="entry name" value="Chloramphenicol acetyltransferase-like domain"/>
    <property type="match status" value="2"/>
</dbReference>
<keyword evidence="4" id="KW-0560">Oxidoreductase</keyword>
<dbReference type="Pfam" id="PF13193">
    <property type="entry name" value="AMP-binding_C"/>
    <property type="match status" value="1"/>
</dbReference>
<dbReference type="FunFam" id="3.40.50.980:FF:000001">
    <property type="entry name" value="Non-ribosomal peptide synthetase"/>
    <property type="match status" value="1"/>
</dbReference>
<dbReference type="KEGG" id="cyp:PCC8801_3030"/>
<dbReference type="Pfam" id="PF00550">
    <property type="entry name" value="PP-binding"/>
    <property type="match status" value="1"/>
</dbReference>
<dbReference type="InterPro" id="IPR000873">
    <property type="entry name" value="AMP-dep_synth/lig_dom"/>
</dbReference>
<dbReference type="Gene3D" id="3.40.50.980">
    <property type="match status" value="2"/>
</dbReference>
<dbReference type="Pfam" id="PF00668">
    <property type="entry name" value="Condensation"/>
    <property type="match status" value="2"/>
</dbReference>
<dbReference type="InterPro" id="IPR023213">
    <property type="entry name" value="CAT-like_dom_sf"/>
</dbReference>
<dbReference type="InterPro" id="IPR010071">
    <property type="entry name" value="AA_adenyl_dom"/>
</dbReference>
<dbReference type="InterPro" id="IPR042098">
    <property type="entry name" value="TauD-like_sf"/>
</dbReference>
<evidence type="ECO:0000256" key="1">
    <source>
        <dbReference type="ARBA" id="ARBA00001957"/>
    </source>
</evidence>
<dbReference type="RefSeq" id="WP_012596276.1">
    <property type="nucleotide sequence ID" value="NC_011726.1"/>
</dbReference>
<comment type="cofactor">
    <cofactor evidence="1">
        <name>pantetheine 4'-phosphate</name>
        <dbReference type="ChEBI" id="CHEBI:47942"/>
    </cofactor>
</comment>
<dbReference type="InterPro" id="IPR006162">
    <property type="entry name" value="Ppantetheine_attach_site"/>
</dbReference>
<dbReference type="SUPFAM" id="SSF51197">
    <property type="entry name" value="Clavaminate synthase-like"/>
    <property type="match status" value="1"/>
</dbReference>
<gene>
    <name evidence="6" type="ordered locus">PCC8801_3030</name>
</gene>
<dbReference type="FunFam" id="3.30.559.10:FF:000012">
    <property type="entry name" value="Non-ribosomal peptide synthetase"/>
    <property type="match status" value="1"/>
</dbReference>
<dbReference type="FunFam" id="3.40.50.12780:FF:000012">
    <property type="entry name" value="Non-ribosomal peptide synthetase"/>
    <property type="match status" value="1"/>
</dbReference>
<dbReference type="InterPro" id="IPR001242">
    <property type="entry name" value="Condensation_dom"/>
</dbReference>
<feature type="domain" description="Carrier" evidence="5">
    <location>
        <begin position="973"/>
        <end position="1047"/>
    </location>
</feature>
<keyword evidence="7" id="KW-1185">Reference proteome</keyword>
<dbReference type="GO" id="GO:0072330">
    <property type="term" value="P:monocarboxylic acid biosynthetic process"/>
    <property type="evidence" value="ECO:0007669"/>
    <property type="project" value="UniProtKB-ARBA"/>
</dbReference>
<dbReference type="FunFam" id="2.30.38.10:FF:000001">
    <property type="entry name" value="Non-ribosomal peptide synthetase PvdI"/>
    <property type="match status" value="1"/>
</dbReference>
<dbReference type="OrthoDB" id="9765680at2"/>
<dbReference type="Gene3D" id="3.60.130.10">
    <property type="entry name" value="Clavaminate synthase-like"/>
    <property type="match status" value="1"/>
</dbReference>
<dbReference type="Proteomes" id="UP000008204">
    <property type="component" value="Chromosome"/>
</dbReference>
<dbReference type="GO" id="GO:0005737">
    <property type="term" value="C:cytoplasm"/>
    <property type="evidence" value="ECO:0007669"/>
    <property type="project" value="TreeGrafter"/>
</dbReference>
<dbReference type="PROSITE" id="PS50075">
    <property type="entry name" value="CARRIER"/>
    <property type="match status" value="1"/>
</dbReference>
<dbReference type="SUPFAM" id="SSF56801">
    <property type="entry name" value="Acetyl-CoA synthetase-like"/>
    <property type="match status" value="1"/>
</dbReference>
<dbReference type="CDD" id="cd12116">
    <property type="entry name" value="A_NRPS_Ta1_like"/>
    <property type="match status" value="1"/>
</dbReference>
<dbReference type="eggNOG" id="COG1020">
    <property type="taxonomic scope" value="Bacteria"/>
</dbReference>
<dbReference type="GO" id="GO:0016491">
    <property type="term" value="F:oxidoreductase activity"/>
    <property type="evidence" value="ECO:0007669"/>
    <property type="project" value="UniProtKB-KW"/>
</dbReference>
<keyword evidence="3" id="KW-0597">Phosphoprotein</keyword>
<dbReference type="Pfam" id="PF02668">
    <property type="entry name" value="TauD"/>
    <property type="match status" value="1"/>
</dbReference>
<dbReference type="GO" id="GO:0043041">
    <property type="term" value="P:amino acid activation for nonribosomal peptide biosynthetic process"/>
    <property type="evidence" value="ECO:0007669"/>
    <property type="project" value="TreeGrafter"/>
</dbReference>
<dbReference type="STRING" id="41431.PCC8801_3030"/>
<dbReference type="PROSITE" id="PS00455">
    <property type="entry name" value="AMP_BINDING"/>
    <property type="match status" value="1"/>
</dbReference>
<name>B7JWG9_RIPO1</name>
<evidence type="ECO:0000313" key="7">
    <source>
        <dbReference type="Proteomes" id="UP000008204"/>
    </source>
</evidence>
<dbReference type="PROSITE" id="PS00012">
    <property type="entry name" value="PHOSPHOPANTETHEINE"/>
    <property type="match status" value="1"/>
</dbReference>
<dbReference type="NCBIfam" id="TIGR01733">
    <property type="entry name" value="AA-adenyl-dom"/>
    <property type="match status" value="1"/>
</dbReference>
<dbReference type="Gene3D" id="1.10.1200.10">
    <property type="entry name" value="ACP-like"/>
    <property type="match status" value="1"/>
</dbReference>
<dbReference type="CDD" id="cd19543">
    <property type="entry name" value="DCL_NRPS"/>
    <property type="match status" value="1"/>
</dbReference>
<dbReference type="SMART" id="SM00823">
    <property type="entry name" value="PKS_PP"/>
    <property type="match status" value="1"/>
</dbReference>
<reference evidence="7" key="1">
    <citation type="journal article" date="2011" name="MBio">
        <title>Novel metabolic attributes of the genus Cyanothece, comprising a group of unicellular nitrogen-fixing Cyanobacteria.</title>
        <authorList>
            <person name="Bandyopadhyay A."/>
            <person name="Elvitigala T."/>
            <person name="Welsh E."/>
            <person name="Stockel J."/>
            <person name="Liberton M."/>
            <person name="Min H."/>
            <person name="Sherman L.A."/>
            <person name="Pakrasi H.B."/>
        </authorList>
    </citation>
    <scope>NUCLEOTIDE SEQUENCE [LARGE SCALE GENOMIC DNA]</scope>
    <source>
        <strain evidence="7">PCC 8801</strain>
    </source>
</reference>
<dbReference type="FunFam" id="1.10.1200.10:FF:000016">
    <property type="entry name" value="Non-ribosomal peptide synthase"/>
    <property type="match status" value="1"/>
</dbReference>
<sequence>MVSLSQQSSENHKNIEAIYPLSSMQKGMLFHSLYDPHSGIYFVQFNLCLEGQLKANYFQKAWQKVVDRHSILRTFFVWEKRKNLLQVVRKQVVLPWTNHDWRSLSPTEQQNHLETLLEKDRKEGFNLNKAPLMRCTLIQLSDQIHQFIWSYHHILKDGWCSSIIAEEVLQFYQGFLDQKPVSLDPPIPYQTYIDWLQKQDLHKAELFWRNNLQGITNPTSLNHNSLLKKQTKENNIFQEKALKLSTEITQKLQTFCRQYHLTLNTITQGVWALLLSRYCGDSDVIFGATVSGRPPELPGVESMVGLFINTLPVRVKIPKDKALVDWFKQLQNQHLEREAYGYTSLIDIQGWSEIPRNISLFESILVFENYPSNETLLEEKGSLKISQLKGFQTTNYPLTVTAMPEEEFLIEISYNTQYFTHETITQIITHLETLFKSIANNPFQVINELSLLTDSEKHQLLVEWNNTQVDYSQDQCLHQLFEAQVIRTPNAIAIEFEGNSLTYYELNQKANQLANYLHRLGVKADSLVGICVERSLNMIVGLLGILKAGGAYIPIDPTYPKERINYMLEDSKATILVSQLSLKCQFVNYGQTIIYLEEISNKKPTIERTQTNVSANNLAYVIYTSGSTGKPKGVQICHQAIVNFLTSMADKPGIKAEDVLLSVTTLSFDIAGLEIFLPLICGAKVVLVSRETAIDGVALKETIEQCQPTIMQATPATWQMLVEAEWQGNKQLKILCGGEALSHALAKKLLERTATLWNMYGPTETTVWSLIHQVKSAEHIPIGRPINNTTIYILDSDLNPVPIGVPGELYIGGAGLAKGYLNRPDLTTKKFIDNPFNSELKLYKTGDLARYLKDGTVEFLGRIDYQVKIRGFRIELGEIEAVLNQHPSILNSVVIAKQETVGTQRLVAYYTSSINGGVAVEELRQFLGQNLPNYMIPSVFIVLEEFPLTPNGKINRLALPEPTQINEDKTLITPRTPIEQQLVTIWKEVLGVNVGINDDFFTLGGHSLLATQVISRIRQQFDLEIPLRSLFESPTILQLSSIIEEKINQAISSPKLQITQVSRDQLLPLSFAQQRLWFLDQLNPGNSDYNIATAVQLEGLLNIQAVEQSINEIVQRHEGLRTTFQLINNQPVQVIASQVTIPLVRIDLQSLSYPQQEKEIQRLAIEEAKLGFKLQEGPLLRIKLLQLEAEKFVILFTMHHIITDVWSMGVFIQEFSTLYQAFCQNQPSPLAELSIQYADFAYWQYQWLQGEILDKQLTYWKHQLSNLSPLNLSKIEQRSSLLPVQTSSKFAPGEPQSFNLSQALSHQLNTLSEETGVTLFMVLLAALQILLYRYTKQKDFVIGTDIANRNLAETEALIGFFVNILLLRTDLSGNPTFRELLVRVRETTLEAYAHQDLPFAKIVETLQPERTLDQTPLFQVLLVFQNTPISSLELPGITLTPLDLYEGEAKFDLVLFIEETDDGIEGTWKYKSNLFKATTITQLSTHFQTLLNSIVNNSNLTIEDLEMKTEAEKHQEFIQQSQREQSKLNKFRSLKSIKPKTVNLSQEVFIKTSFLYPDRTLPLVIKPNFKEMDGIEWAKNNQVLIQEKLQQYGAILFRGFNLNQVSEFEAFTQSICPNLFANYGDLPREGISHKVYGSTPYPADKAILFHNESSHLNSWPQKIWFFCVQPSEKGGETPIVDCRKVCQNLDPELRKLFKQKRLMYVRNYIKDFDVSWQDFFQTTDKAKVENYCQQNQIEWQWLSDNGLRTKKVCPAIIEHPITKELVFFNQIQLHHISFLDTDVRQSLLSTFGDEGLPRNVYYGDGSPIEEDVINKITAIYQETSVSFPWQKGDVLMLDNILIAHSRNPYQGKRKIVVAMGEIMSLNQISY</sequence>
<evidence type="ECO:0000256" key="3">
    <source>
        <dbReference type="ARBA" id="ARBA00022553"/>
    </source>
</evidence>
<dbReference type="CDD" id="cd19531">
    <property type="entry name" value="LCL_NRPS-like"/>
    <property type="match status" value="1"/>
</dbReference>
<dbReference type="PANTHER" id="PTHR45527:SF1">
    <property type="entry name" value="FATTY ACID SYNTHASE"/>
    <property type="match status" value="1"/>
</dbReference>
<dbReference type="PANTHER" id="PTHR45527">
    <property type="entry name" value="NONRIBOSOMAL PEPTIDE SYNTHETASE"/>
    <property type="match status" value="1"/>
</dbReference>
<evidence type="ECO:0000256" key="2">
    <source>
        <dbReference type="ARBA" id="ARBA00022450"/>
    </source>
</evidence>
<dbReference type="SUPFAM" id="SSF47336">
    <property type="entry name" value="ACP-like"/>
    <property type="match status" value="1"/>
</dbReference>
<dbReference type="InterPro" id="IPR009081">
    <property type="entry name" value="PP-bd_ACP"/>
</dbReference>
<dbReference type="HOGENOM" id="CLU_000022_52_2_3"/>
<dbReference type="FunFam" id="3.30.300.30:FF:000010">
    <property type="entry name" value="Enterobactin synthetase component F"/>
    <property type="match status" value="1"/>
</dbReference>
<dbReference type="Gene3D" id="2.30.38.10">
    <property type="entry name" value="Luciferase, Domain 3"/>
    <property type="match status" value="1"/>
</dbReference>
<dbReference type="GO" id="GO:0031177">
    <property type="term" value="F:phosphopantetheine binding"/>
    <property type="evidence" value="ECO:0007669"/>
    <property type="project" value="InterPro"/>
</dbReference>